<evidence type="ECO:0000256" key="8">
    <source>
        <dbReference type="SAM" id="MobiDB-lite"/>
    </source>
</evidence>
<evidence type="ECO:0000256" key="1">
    <source>
        <dbReference type="ARBA" id="ARBA00022475"/>
    </source>
</evidence>
<dbReference type="Proteomes" id="UP000325787">
    <property type="component" value="Chromosome"/>
</dbReference>
<keyword evidence="5 7" id="KW-0456">Lyase</keyword>
<evidence type="ECO:0000256" key="5">
    <source>
        <dbReference type="ARBA" id="ARBA00023239"/>
    </source>
</evidence>
<dbReference type="GO" id="GO:0009252">
    <property type="term" value="P:peptidoglycan biosynthetic process"/>
    <property type="evidence" value="ECO:0007669"/>
    <property type="project" value="UniProtKB-UniRule"/>
</dbReference>
<evidence type="ECO:0000256" key="6">
    <source>
        <dbReference type="ARBA" id="ARBA00023316"/>
    </source>
</evidence>
<dbReference type="Gene3D" id="3.30.1490.480">
    <property type="entry name" value="Endolytic murein transglycosylase"/>
    <property type="match status" value="1"/>
</dbReference>
<name>A0A5Q0H8V6_SACSY</name>
<comment type="similarity">
    <text evidence="7">Belongs to the transglycosylase MltG family.</text>
</comment>
<keyword evidence="6 7" id="KW-0961">Cell wall biogenesis/degradation</keyword>
<comment type="subcellular location">
    <subcellularLocation>
        <location evidence="7">Cell membrane</location>
        <topology evidence="7">Single-pass membrane protein</topology>
    </subcellularLocation>
</comment>
<evidence type="ECO:0000256" key="3">
    <source>
        <dbReference type="ARBA" id="ARBA00022989"/>
    </source>
</evidence>
<dbReference type="NCBIfam" id="TIGR00247">
    <property type="entry name" value="endolytic transglycosylase MltG"/>
    <property type="match status" value="1"/>
</dbReference>
<keyword evidence="2 7" id="KW-0812">Transmembrane</keyword>
<gene>
    <name evidence="7 9" type="primary">mltG</name>
    <name evidence="9" type="ORF">EKG83_36035</name>
</gene>
<comment type="function">
    <text evidence="7">Functions as a peptidoglycan terminase that cleaves nascent peptidoglycan strands endolytically to terminate their elongation.</text>
</comment>
<protein>
    <recommendedName>
        <fullName evidence="7">Endolytic murein transglycosylase</fullName>
        <ecNumber evidence="7">4.2.2.29</ecNumber>
    </recommendedName>
    <alternativeName>
        <fullName evidence="7">Peptidoglycan lytic transglycosylase</fullName>
    </alternativeName>
    <alternativeName>
        <fullName evidence="7">Peptidoglycan polymerization terminase</fullName>
    </alternativeName>
</protein>
<dbReference type="GO" id="GO:0071555">
    <property type="term" value="P:cell wall organization"/>
    <property type="evidence" value="ECO:0007669"/>
    <property type="project" value="UniProtKB-KW"/>
</dbReference>
<keyword evidence="10" id="KW-1185">Reference proteome</keyword>
<feature type="region of interest" description="Disordered" evidence="8">
    <location>
        <begin position="335"/>
        <end position="364"/>
    </location>
</feature>
<reference evidence="10" key="1">
    <citation type="journal article" date="2021" name="Curr. Microbiol.">
        <title>Complete genome of nocamycin-producing strain Saccharothrix syringae NRRL B-16468 reveals the biosynthetic potential for secondary metabolites.</title>
        <authorList>
            <person name="Mo X."/>
            <person name="Yang S."/>
        </authorList>
    </citation>
    <scope>NUCLEOTIDE SEQUENCE [LARGE SCALE GENOMIC DNA]</scope>
    <source>
        <strain evidence="10">ATCC 51364 / DSM 43886 / JCM 6844 / KCTC 9398 / NBRC 14523 / NRRL B-16468 / INA 2240</strain>
    </source>
</reference>
<dbReference type="KEGG" id="ssyi:EKG83_36035"/>
<evidence type="ECO:0000313" key="10">
    <source>
        <dbReference type="Proteomes" id="UP000325787"/>
    </source>
</evidence>
<sequence length="414" mass="44044">MSDDLGLFSDPDVQDERPRRGGGGGGGGKAAAAARRAKRRRKRTILWVVVALVLAGGGAGAYYGYRTLSGIGSYDDYSGAGETDVVVEVKDGDLVSAIATTLKDNDVVASPRAFTEAGAEDQRVTGIQPGFYLMKTKMSGKAAVARMVDDKSRITPLEVRGGYVLHDVTAPDGKITPGIVSRLSAASCVELDGAKKCVTVEELRNAAENADPVALGIPEWALDAVRAAPKENRLEGLILPGLYHLDPGADAIGLLKSVIGTSLNRLQGYGIPGSTGKTGFRPYEVLVVASLVEKEGVIKDFGKVARVIYNRLAAGQLLELDSTVNYKLDRPIITTSPEDRARSGPYNTYNAETKGLPPTPIGSPDRKAVEAAINPEDGPWRYFVKCETDGTSCFNVTFEEHDADVADAQRRGVF</sequence>
<keyword evidence="1 7" id="KW-1003">Cell membrane</keyword>
<evidence type="ECO:0000256" key="2">
    <source>
        <dbReference type="ARBA" id="ARBA00022692"/>
    </source>
</evidence>
<organism evidence="9 10">
    <name type="scientific">Saccharothrix syringae</name>
    <name type="common">Nocardiopsis syringae</name>
    <dbReference type="NCBI Taxonomy" id="103733"/>
    <lineage>
        <taxon>Bacteria</taxon>
        <taxon>Bacillati</taxon>
        <taxon>Actinomycetota</taxon>
        <taxon>Actinomycetes</taxon>
        <taxon>Pseudonocardiales</taxon>
        <taxon>Pseudonocardiaceae</taxon>
        <taxon>Saccharothrix</taxon>
    </lineage>
</organism>
<evidence type="ECO:0000256" key="7">
    <source>
        <dbReference type="HAMAP-Rule" id="MF_02065"/>
    </source>
</evidence>
<dbReference type="PANTHER" id="PTHR30518">
    <property type="entry name" value="ENDOLYTIC MUREIN TRANSGLYCOSYLASE"/>
    <property type="match status" value="1"/>
</dbReference>
<dbReference type="InterPro" id="IPR003770">
    <property type="entry name" value="MLTG-like"/>
</dbReference>
<dbReference type="RefSeq" id="WP_033427853.1">
    <property type="nucleotide sequence ID" value="NZ_CP034550.1"/>
</dbReference>
<proteinExistence type="inferred from homology"/>
<dbReference type="GO" id="GO:0005886">
    <property type="term" value="C:plasma membrane"/>
    <property type="evidence" value="ECO:0007669"/>
    <property type="project" value="UniProtKB-SubCell"/>
</dbReference>
<dbReference type="PANTHER" id="PTHR30518:SF2">
    <property type="entry name" value="ENDOLYTIC MUREIN TRANSGLYCOSYLASE"/>
    <property type="match status" value="1"/>
</dbReference>
<feature type="region of interest" description="Disordered" evidence="8">
    <location>
        <begin position="1"/>
        <end position="34"/>
    </location>
</feature>
<dbReference type="Pfam" id="PF02618">
    <property type="entry name" value="YceG"/>
    <property type="match status" value="1"/>
</dbReference>
<keyword evidence="3 7" id="KW-1133">Transmembrane helix</keyword>
<dbReference type="HAMAP" id="MF_02065">
    <property type="entry name" value="MltG"/>
    <property type="match status" value="1"/>
</dbReference>
<dbReference type="EMBL" id="CP034550">
    <property type="protein sequence ID" value="QFZ22102.1"/>
    <property type="molecule type" value="Genomic_DNA"/>
</dbReference>
<dbReference type="OrthoDB" id="9814591at2"/>
<dbReference type="EC" id="4.2.2.29" evidence="7"/>
<feature type="site" description="Important for catalytic activity" evidence="7">
    <location>
        <position position="295"/>
    </location>
</feature>
<comment type="catalytic activity">
    <reaction evidence="7">
        <text>a peptidoglycan chain = a peptidoglycan chain with N-acetyl-1,6-anhydromuramyl-[peptide] at the reducing end + a peptidoglycan chain with N-acetylglucosamine at the non-reducing end.</text>
        <dbReference type="EC" id="4.2.2.29"/>
    </reaction>
</comment>
<feature type="transmembrane region" description="Helical" evidence="7">
    <location>
        <begin position="45"/>
        <end position="65"/>
    </location>
</feature>
<evidence type="ECO:0000256" key="4">
    <source>
        <dbReference type="ARBA" id="ARBA00023136"/>
    </source>
</evidence>
<accession>A0A5Q0H8V6</accession>
<evidence type="ECO:0000313" key="9">
    <source>
        <dbReference type="EMBL" id="QFZ22102.1"/>
    </source>
</evidence>
<dbReference type="GO" id="GO:0008932">
    <property type="term" value="F:lytic endotransglycosylase activity"/>
    <property type="evidence" value="ECO:0007669"/>
    <property type="project" value="UniProtKB-UniRule"/>
</dbReference>
<dbReference type="AlphaFoldDB" id="A0A5Q0H8V6"/>
<keyword evidence="4 7" id="KW-0472">Membrane</keyword>